<keyword evidence="11" id="KW-0238">DNA-binding</keyword>
<comment type="similarity">
    <text evidence="2 15">Belongs to the RNA polymerase beta' chain family.</text>
</comment>
<keyword evidence="13" id="KW-0539">Nucleus</keyword>
<dbReference type="Pfam" id="PF04992">
    <property type="entry name" value="RNA_pol_Rpb1_6"/>
    <property type="match status" value="1"/>
</dbReference>
<dbReference type="InterPro" id="IPR007066">
    <property type="entry name" value="RNA_pol_Rpb1_3"/>
</dbReference>
<protein>
    <recommendedName>
        <fullName evidence="15">DNA-directed RNA polymerase subunit</fullName>
        <ecNumber evidence="15">2.7.7.6</ecNumber>
    </recommendedName>
</protein>
<comment type="function">
    <text evidence="15">DNA-dependent RNA polymerase catalyzes the transcription of DNA into RNA using the four ribonucleoside triphosphates as substrates.</text>
</comment>
<keyword evidence="8" id="KW-0677">Repeat</keyword>
<keyword evidence="10" id="KW-0460">Magnesium</keyword>
<dbReference type="Pfam" id="PF04983">
    <property type="entry name" value="RNA_pol_Rpb1_3"/>
    <property type="match status" value="1"/>
</dbReference>
<dbReference type="Gene3D" id="1.10.274.100">
    <property type="entry name" value="RNA polymerase Rpb1, domain 3"/>
    <property type="match status" value="1"/>
</dbReference>
<dbReference type="Pfam" id="PF04990">
    <property type="entry name" value="RNA_pol_Rpb1_7"/>
    <property type="match status" value="1"/>
</dbReference>
<keyword evidence="5 15" id="KW-0808">Transferase</keyword>
<feature type="compositionally biased region" description="Low complexity" evidence="16">
    <location>
        <begin position="1788"/>
        <end position="1825"/>
    </location>
</feature>
<dbReference type="GO" id="GO:0003899">
    <property type="term" value="F:DNA-directed RNA polymerase activity"/>
    <property type="evidence" value="ECO:0007669"/>
    <property type="project" value="UniProtKB-EC"/>
</dbReference>
<dbReference type="Pfam" id="PF00623">
    <property type="entry name" value="RNA_pol_Rpb1_2"/>
    <property type="match status" value="1"/>
</dbReference>
<dbReference type="Pfam" id="PF04998">
    <property type="entry name" value="RNA_pol_Rpb1_5"/>
    <property type="match status" value="1"/>
</dbReference>
<evidence type="ECO:0000256" key="8">
    <source>
        <dbReference type="ARBA" id="ARBA00022737"/>
    </source>
</evidence>
<accession>A0A0L0SJR7</accession>
<dbReference type="InterPro" id="IPR038593">
    <property type="entry name" value="RNA_pol_Rpb1_7_sf"/>
</dbReference>
<sequence length="1864" mass="203727">MATALTHGFSPSACPLRTVKSVQFGLLSPDEIKNMSVANIIYPETMEEGKDRPKSGGVNDPRLGTIDRHFKCETCQGNMTECPGHFGHIELARPVYHVSFLPRVKKVLECVCFHCSKLLVDPNNPLFQKARRIKDRNRRFKEVHKLCKTRTECKAADEPKEGEDPDLPPGYIQAAGCGEKQPAIRKKNLTLYVQFKQANSNSEDGKQEGKQELSPSQVLQILKKISDEDCEAMGLDPVFARPEWMILTVFPVPPPPVRPSILVDGTSRGEDDLTFKLCDIIKANAFLQKAEADGVPGHRIKDHEDLLQFHVATFVDNEISGMPRAMQRSGRPIKAIRSRLKGKEGRLRGNLMGKRVDFSARTVITGDPNLSIDQVGVPRSIARNLTYPEIVTPYNINKLQELVHNGPTQHPGAKYVIRDNGDRVDLRFIGAKGNLGLQYGWIVERHLNDGDVIIFNRQPSLHKMSMMGHKVKVMPYSTFRLNLSVTSPYNADFDGDEMNMHVPQSLEAKAEIQQLCMVPLQIISPQSNKPVMGIVQDTLCGITKFTRRDTFMDKNMVMNLLMWVPNWDGNVPPPAIMKPKPLWTGKQILSLVIPKVNCITHHSTHPDDESTDISPGDTRVIVEDGELLAGIVCKKTVGAAAGGLVHVSWMEHGPEAAKALLNGCQTIVNYWLLHNGFSIGIGDTIADDATMAQINKIIASARDTVKQTIHTAQRGQLKAMTGMTLRETFEAQVNRALNEAVNKAGSAAAKSFKVSNNVKQMVVSGSKGSNINISQMSACVGQQNVEGKRIPFGFQYRSLPHFVKDDYSPESRGFVENSYLRGLSPQEFFFHAMGGREGLIDTAVKTAETGYIQRRLIKALEDIMVKYDGTVRNAQGHIIQFAYGEDGMDGTRVEAQILEPLRMNNHRFERRYRIDLTDPEGKKGLKPGSVEFGIQQEMQSIEVQQLLDQEYRQLEEDRERLRHIFPRGDARWPLPGNIQRIIWNAQNLFKIDKTKPSNLHPEYVVSEVRKLCDKLMVIPGTDKISVEAQRNATLLSQILVRSTLATKRVIEEFRLDKRAFDYVLGEIATRFAQSLVHAGEMVGIIAAQSIGEPATQMTLNTFHFAGVSSKNVTLGVPRLKEIINVAVNIKTPSLTVYLNPEIAENIEEAKRVQSELEYASLRKATLRTEIFYDPDPRSTVLDEDKEMVESHYLLEMDTIAPEQSLSPWVLRLTLNFGVLVDKGLDAQQVGQVISSHFKVGNAAGLEVIASPDLSHPVVRCRIINGAQKSTDEEEESDEMVLRNIEEVMLDKVGLRGIPGIHRVYMNQQKMRKLNSAGEYFDTEEWILETDGTNLKEVMAHPDVRPDTTYSNNCTEILDVLGIEAARAAVLKELRNVIERDGSYVNYRHMAMLVDVMTSRGHLMSITRHGINRTEASALMRCSFEETVEILVDAAGVGSLDDCTGVAENIILGQVAPLGTGAFEVLLNQDMLRRNMPADWAGGYTVSSAAASATPYLGGSASPGRPGSPSYMMSAFGGPGSFSPMRKEAGGWTPAPASGGVSPGGAYSPKSPGYMPMSPSFVPPSPTYSPTSPSYAPASPSYKPMSPSYSPMSPSYSLASPSYNPTSPSYSPTSPSYSPTSPSYSPTSPSYSPTSPSYSPTSPSYSPTSPSYSPTSPSYSPTSPSYSPTSPSYSPTSPSYSPTSPSYSPTSPSYSPTSPSYSPTSPSYSPTSPSYSPTSPSYSPTSPSYSPTSPSYSPTSPSYSPTSPSYSPTSPSYSPTSPSYSPTGVGFGAAGTPSYSPTQPMGGASPSYSPTSPSYSPTSPAYSPTSPSYSPTSPAYTVPTPVFGNGATLATPNGPLGSGAYTPFSYGTGASPNGQPPNGQR</sequence>
<dbReference type="EC" id="2.7.7.6" evidence="15"/>
<dbReference type="InterPro" id="IPR038120">
    <property type="entry name" value="Rpb1_funnel_sf"/>
</dbReference>
<dbReference type="OMA" id="KPCMGIV"/>
<feature type="compositionally biased region" description="Low complexity" evidence="16">
    <location>
        <begin position="1533"/>
        <end position="1544"/>
    </location>
</feature>
<dbReference type="CDD" id="cd02733">
    <property type="entry name" value="RNAP_II_RPB1_N"/>
    <property type="match status" value="1"/>
</dbReference>
<evidence type="ECO:0000256" key="12">
    <source>
        <dbReference type="ARBA" id="ARBA00023163"/>
    </source>
</evidence>
<evidence type="ECO:0000256" key="11">
    <source>
        <dbReference type="ARBA" id="ARBA00023125"/>
    </source>
</evidence>
<evidence type="ECO:0000256" key="6">
    <source>
        <dbReference type="ARBA" id="ARBA00022695"/>
    </source>
</evidence>
<dbReference type="NCBIfam" id="NF006336">
    <property type="entry name" value="PRK08566.1"/>
    <property type="match status" value="1"/>
</dbReference>
<dbReference type="Gene3D" id="3.30.1490.180">
    <property type="entry name" value="RNA polymerase ii"/>
    <property type="match status" value="1"/>
</dbReference>
<dbReference type="STRING" id="578462.A0A0L0SJR7"/>
<evidence type="ECO:0000256" key="9">
    <source>
        <dbReference type="ARBA" id="ARBA00022833"/>
    </source>
</evidence>
<feature type="compositionally biased region" description="Low complexity" evidence="16">
    <location>
        <begin position="1595"/>
        <end position="1766"/>
    </location>
</feature>
<dbReference type="Gene3D" id="6.20.50.80">
    <property type="match status" value="1"/>
</dbReference>
<keyword evidence="6 15" id="KW-0548">Nucleotidyltransferase</keyword>
<dbReference type="FunFam" id="2.40.40.20:FF:000019">
    <property type="entry name" value="DNA-directed RNA polymerase II subunit RPB1"/>
    <property type="match status" value="1"/>
</dbReference>
<reference evidence="19" key="2">
    <citation type="submission" date="2009-11" db="EMBL/GenBank/DDBJ databases">
        <title>The Genome Sequence of Allomyces macrogynus strain ATCC 38327.</title>
        <authorList>
            <consortium name="The Broad Institute Genome Sequencing Platform"/>
            <person name="Russ C."/>
            <person name="Cuomo C."/>
            <person name="Shea T."/>
            <person name="Young S.K."/>
            <person name="Zeng Q."/>
            <person name="Koehrsen M."/>
            <person name="Haas B."/>
            <person name="Borodovsky M."/>
            <person name="Guigo R."/>
            <person name="Alvarado L."/>
            <person name="Berlin A."/>
            <person name="Borenstein D."/>
            <person name="Chen Z."/>
            <person name="Engels R."/>
            <person name="Freedman E."/>
            <person name="Gellesch M."/>
            <person name="Goldberg J."/>
            <person name="Griggs A."/>
            <person name="Gujja S."/>
            <person name="Heiman D."/>
            <person name="Hepburn T."/>
            <person name="Howarth C."/>
            <person name="Jen D."/>
            <person name="Larson L."/>
            <person name="Lewis B."/>
            <person name="Mehta T."/>
            <person name="Park D."/>
            <person name="Pearson M."/>
            <person name="Roberts A."/>
            <person name="Saif S."/>
            <person name="Shenoy N."/>
            <person name="Sisk P."/>
            <person name="Stolte C."/>
            <person name="Sykes S."/>
            <person name="Walk T."/>
            <person name="White J."/>
            <person name="Yandava C."/>
            <person name="Burger G."/>
            <person name="Gray M.W."/>
            <person name="Holland P.W.H."/>
            <person name="King N."/>
            <person name="Lang F.B.F."/>
            <person name="Roger A.J."/>
            <person name="Ruiz-Trillo I."/>
            <person name="Lander E."/>
            <person name="Nusbaum C."/>
        </authorList>
    </citation>
    <scope>NUCLEOTIDE SEQUENCE [LARGE SCALE GENOMIC DNA]</scope>
    <source>
        <strain evidence="19">ATCC 38327</strain>
    </source>
</reference>
<dbReference type="eggNOG" id="KOG0260">
    <property type="taxonomic scope" value="Eukaryota"/>
</dbReference>
<evidence type="ECO:0000256" key="14">
    <source>
        <dbReference type="ARBA" id="ARBA00048552"/>
    </source>
</evidence>
<organism evidence="18 19">
    <name type="scientific">Allomyces macrogynus (strain ATCC 38327)</name>
    <name type="common">Allomyces javanicus var. macrogynus</name>
    <dbReference type="NCBI Taxonomy" id="578462"/>
    <lineage>
        <taxon>Eukaryota</taxon>
        <taxon>Fungi</taxon>
        <taxon>Fungi incertae sedis</taxon>
        <taxon>Blastocladiomycota</taxon>
        <taxon>Blastocladiomycetes</taxon>
        <taxon>Blastocladiales</taxon>
        <taxon>Blastocladiaceae</taxon>
        <taxon>Allomyces</taxon>
    </lineage>
</organism>
<dbReference type="InterPro" id="IPR006592">
    <property type="entry name" value="RNA_pol_N"/>
</dbReference>
<dbReference type="Pfam" id="PF05000">
    <property type="entry name" value="RNA_pol_Rpb1_4"/>
    <property type="match status" value="1"/>
</dbReference>
<dbReference type="GO" id="GO:0003677">
    <property type="term" value="F:DNA binding"/>
    <property type="evidence" value="ECO:0007669"/>
    <property type="project" value="UniProtKB-KW"/>
</dbReference>
<dbReference type="CDD" id="cd02584">
    <property type="entry name" value="RNAP_II_Rpb1_C"/>
    <property type="match status" value="1"/>
</dbReference>
<evidence type="ECO:0000256" key="2">
    <source>
        <dbReference type="ARBA" id="ARBA00006460"/>
    </source>
</evidence>
<evidence type="ECO:0000259" key="17">
    <source>
        <dbReference type="SMART" id="SM00663"/>
    </source>
</evidence>
<dbReference type="OrthoDB" id="270392at2759"/>
<dbReference type="PROSITE" id="PS00115">
    <property type="entry name" value="RNA_POL_II_REPEAT"/>
    <property type="match status" value="20"/>
</dbReference>
<keyword evidence="12 15" id="KW-0804">Transcription</keyword>
<evidence type="ECO:0000256" key="15">
    <source>
        <dbReference type="RuleBase" id="RU004279"/>
    </source>
</evidence>
<comment type="catalytic activity">
    <reaction evidence="14 15">
        <text>RNA(n) + a ribonucleoside 5'-triphosphate = RNA(n+1) + diphosphate</text>
        <dbReference type="Rhea" id="RHEA:21248"/>
        <dbReference type="Rhea" id="RHEA-COMP:14527"/>
        <dbReference type="Rhea" id="RHEA-COMP:17342"/>
        <dbReference type="ChEBI" id="CHEBI:33019"/>
        <dbReference type="ChEBI" id="CHEBI:61557"/>
        <dbReference type="ChEBI" id="CHEBI:140395"/>
        <dbReference type="EC" id="2.7.7.6"/>
    </reaction>
</comment>
<dbReference type="Gene3D" id="1.10.150.390">
    <property type="match status" value="1"/>
</dbReference>
<keyword evidence="4" id="KW-0597">Phosphoprotein</keyword>
<dbReference type="Gene3D" id="3.30.1360.140">
    <property type="match status" value="1"/>
</dbReference>
<dbReference type="FunFam" id="1.10.150.390:FF:000001">
    <property type="entry name" value="DNA-directed RNA polymerase subunit"/>
    <property type="match status" value="1"/>
</dbReference>
<dbReference type="InterPro" id="IPR007073">
    <property type="entry name" value="RNA_pol_Rpb1_7"/>
</dbReference>
<dbReference type="FunFam" id="3.30.1490.180:FF:000001">
    <property type="entry name" value="DNA-directed RNA polymerase subunit"/>
    <property type="match status" value="1"/>
</dbReference>
<dbReference type="Gene3D" id="6.10.250.2940">
    <property type="match status" value="1"/>
</dbReference>
<evidence type="ECO:0000256" key="3">
    <source>
        <dbReference type="ARBA" id="ARBA00022478"/>
    </source>
</evidence>
<dbReference type="Gene3D" id="1.10.132.30">
    <property type="match status" value="1"/>
</dbReference>
<evidence type="ECO:0000313" key="19">
    <source>
        <dbReference type="Proteomes" id="UP000054350"/>
    </source>
</evidence>
<dbReference type="InterPro" id="IPR000684">
    <property type="entry name" value="RNA_pol_II_repeat_euk"/>
</dbReference>
<dbReference type="InterPro" id="IPR044893">
    <property type="entry name" value="RNA_pol_Rpb1_clamp_domain"/>
</dbReference>
<proteinExistence type="inferred from homology"/>
<evidence type="ECO:0000256" key="5">
    <source>
        <dbReference type="ARBA" id="ARBA00022679"/>
    </source>
</evidence>
<dbReference type="GO" id="GO:0046872">
    <property type="term" value="F:metal ion binding"/>
    <property type="evidence" value="ECO:0007669"/>
    <property type="project" value="UniProtKB-KW"/>
</dbReference>
<evidence type="ECO:0000256" key="7">
    <source>
        <dbReference type="ARBA" id="ARBA00022723"/>
    </source>
</evidence>
<dbReference type="EMBL" id="GG745340">
    <property type="protein sequence ID" value="KNE62645.1"/>
    <property type="molecule type" value="Genomic_DNA"/>
</dbReference>
<evidence type="ECO:0000256" key="16">
    <source>
        <dbReference type="SAM" id="MobiDB-lite"/>
    </source>
</evidence>
<dbReference type="PANTHER" id="PTHR19376:SF37">
    <property type="entry name" value="DNA-DIRECTED RNA POLYMERASE II SUBUNIT RPB1"/>
    <property type="match status" value="1"/>
</dbReference>
<dbReference type="PANTHER" id="PTHR19376">
    <property type="entry name" value="DNA-DIRECTED RNA POLYMERASE"/>
    <property type="match status" value="1"/>
</dbReference>
<feature type="compositionally biased region" description="Polar residues" evidence="16">
    <location>
        <begin position="1851"/>
        <end position="1864"/>
    </location>
</feature>
<keyword evidence="9" id="KW-0862">Zinc</keyword>
<name>A0A0L0SJR7_ALLM3</name>
<dbReference type="Proteomes" id="UP000054350">
    <property type="component" value="Unassembled WGS sequence"/>
</dbReference>
<dbReference type="SUPFAM" id="SSF64484">
    <property type="entry name" value="beta and beta-prime subunits of DNA dependent RNA-polymerase"/>
    <property type="match status" value="1"/>
</dbReference>
<dbReference type="VEuPathDB" id="FungiDB:AMAG_07841"/>
<evidence type="ECO:0000256" key="10">
    <source>
        <dbReference type="ARBA" id="ARBA00022842"/>
    </source>
</evidence>
<evidence type="ECO:0000256" key="1">
    <source>
        <dbReference type="ARBA" id="ARBA00004123"/>
    </source>
</evidence>
<dbReference type="Pfam" id="PF05001">
    <property type="entry name" value="RNA_pol_Rpb1_R"/>
    <property type="match status" value="12"/>
</dbReference>
<dbReference type="Gene3D" id="2.40.40.20">
    <property type="match status" value="1"/>
</dbReference>
<gene>
    <name evidence="18" type="ORF">AMAG_07841</name>
</gene>
<keyword evidence="7" id="KW-0479">Metal-binding</keyword>
<keyword evidence="3 15" id="KW-0240">DNA-directed RNA polymerase</keyword>
<dbReference type="Pfam" id="PF04997">
    <property type="entry name" value="RNA_pol_Rpb1_1"/>
    <property type="match status" value="1"/>
</dbReference>
<dbReference type="GO" id="GO:0005665">
    <property type="term" value="C:RNA polymerase II, core complex"/>
    <property type="evidence" value="ECO:0007669"/>
    <property type="project" value="TreeGrafter"/>
</dbReference>
<dbReference type="FunFam" id="1.10.274.100:FF:000001">
    <property type="entry name" value="DNA-directed RNA polymerase subunit"/>
    <property type="match status" value="1"/>
</dbReference>
<evidence type="ECO:0000256" key="4">
    <source>
        <dbReference type="ARBA" id="ARBA00022553"/>
    </source>
</evidence>
<feature type="region of interest" description="Disordered" evidence="16">
    <location>
        <begin position="1595"/>
        <end position="1864"/>
    </location>
</feature>
<dbReference type="FunFam" id="4.10.860.120:FF:000003">
    <property type="entry name" value="DNA-directed RNA polymerase subunit"/>
    <property type="match status" value="1"/>
</dbReference>
<dbReference type="Gene3D" id="4.10.860.120">
    <property type="entry name" value="RNA polymerase II, clamp domain"/>
    <property type="match status" value="1"/>
</dbReference>
<dbReference type="InterPro" id="IPR007083">
    <property type="entry name" value="RNA_pol_Rpb1_4"/>
</dbReference>
<reference evidence="18 19" key="1">
    <citation type="submission" date="2009-11" db="EMBL/GenBank/DDBJ databases">
        <title>Annotation of Allomyces macrogynus ATCC 38327.</title>
        <authorList>
            <consortium name="The Broad Institute Genome Sequencing Platform"/>
            <person name="Russ C."/>
            <person name="Cuomo C."/>
            <person name="Burger G."/>
            <person name="Gray M.W."/>
            <person name="Holland P.W.H."/>
            <person name="King N."/>
            <person name="Lang F.B.F."/>
            <person name="Roger A.J."/>
            <person name="Ruiz-Trillo I."/>
            <person name="Young S.K."/>
            <person name="Zeng Q."/>
            <person name="Gargeya S."/>
            <person name="Fitzgerald M."/>
            <person name="Haas B."/>
            <person name="Abouelleil A."/>
            <person name="Alvarado L."/>
            <person name="Arachchi H.M."/>
            <person name="Berlin A."/>
            <person name="Chapman S.B."/>
            <person name="Gearin G."/>
            <person name="Goldberg J."/>
            <person name="Griggs A."/>
            <person name="Gujja S."/>
            <person name="Hansen M."/>
            <person name="Heiman D."/>
            <person name="Howarth C."/>
            <person name="Larimer J."/>
            <person name="Lui A."/>
            <person name="MacDonald P.J.P."/>
            <person name="McCowen C."/>
            <person name="Montmayeur A."/>
            <person name="Murphy C."/>
            <person name="Neiman D."/>
            <person name="Pearson M."/>
            <person name="Priest M."/>
            <person name="Roberts A."/>
            <person name="Saif S."/>
            <person name="Shea T."/>
            <person name="Sisk P."/>
            <person name="Stolte C."/>
            <person name="Sykes S."/>
            <person name="Wortman J."/>
            <person name="Nusbaum C."/>
            <person name="Birren B."/>
        </authorList>
    </citation>
    <scope>NUCLEOTIDE SEQUENCE [LARGE SCALE GENOMIC DNA]</scope>
    <source>
        <strain evidence="18 19">ATCC 38327</strain>
    </source>
</reference>
<evidence type="ECO:0000313" key="18">
    <source>
        <dbReference type="EMBL" id="KNE62645.1"/>
    </source>
</evidence>
<feature type="domain" description="RNA polymerase N-terminal" evidence="17">
    <location>
        <begin position="243"/>
        <end position="546"/>
    </location>
</feature>
<dbReference type="InterPro" id="IPR042102">
    <property type="entry name" value="RNA_pol_Rpb1_3_sf"/>
</dbReference>
<dbReference type="InterPro" id="IPR007080">
    <property type="entry name" value="RNA_pol_Rpb1_1"/>
</dbReference>
<dbReference type="InterPro" id="IPR000722">
    <property type="entry name" value="RNA_pol_asu"/>
</dbReference>
<comment type="subcellular location">
    <subcellularLocation>
        <location evidence="1">Nucleus</location>
    </subcellularLocation>
</comment>
<keyword evidence="19" id="KW-1185">Reference proteome</keyword>
<dbReference type="SMART" id="SM00663">
    <property type="entry name" value="RPOLA_N"/>
    <property type="match status" value="1"/>
</dbReference>
<dbReference type="InterPro" id="IPR007081">
    <property type="entry name" value="RNA_pol_Rpb1_5"/>
</dbReference>
<dbReference type="InterPro" id="IPR045867">
    <property type="entry name" value="DNA-dir_RpoC_beta_prime"/>
</dbReference>
<feature type="region of interest" description="Disordered" evidence="16">
    <location>
        <begin position="1523"/>
        <end position="1544"/>
    </location>
</feature>
<evidence type="ECO:0000256" key="13">
    <source>
        <dbReference type="ARBA" id="ARBA00023242"/>
    </source>
</evidence>
<dbReference type="PRINTS" id="PR01217">
    <property type="entry name" value="PRICHEXTENSN"/>
</dbReference>
<dbReference type="InterPro" id="IPR007075">
    <property type="entry name" value="RNA_pol_Rpb1_6"/>
</dbReference>
<dbReference type="FunFam" id="1.10.132.30:FF:000001">
    <property type="entry name" value="DNA-directed RNA polymerase subunit"/>
    <property type="match status" value="1"/>
</dbReference>
<dbReference type="GO" id="GO:0006368">
    <property type="term" value="P:transcription elongation by RNA polymerase II"/>
    <property type="evidence" value="ECO:0007669"/>
    <property type="project" value="UniProtKB-ARBA"/>
</dbReference>